<dbReference type="Proteomes" id="UP001225042">
    <property type="component" value="Unassembled WGS sequence"/>
</dbReference>
<organism evidence="1 2">
    <name type="scientific">Enterobacter soli</name>
    <dbReference type="NCBI Taxonomy" id="885040"/>
    <lineage>
        <taxon>Bacteria</taxon>
        <taxon>Pseudomonadati</taxon>
        <taxon>Pseudomonadota</taxon>
        <taxon>Gammaproteobacteria</taxon>
        <taxon>Enterobacterales</taxon>
        <taxon>Enterobacteriaceae</taxon>
        <taxon>Enterobacter</taxon>
    </lineage>
</organism>
<dbReference type="NCBIfam" id="TIGR03034">
    <property type="entry name" value="YPO3983 family protein"/>
    <property type="match status" value="1"/>
</dbReference>
<dbReference type="RefSeq" id="WP_306684656.1">
    <property type="nucleotide sequence ID" value="NZ_JAVDKR010000017.1"/>
</dbReference>
<protein>
    <submittedName>
        <fullName evidence="1">DUF3289 family protein</fullName>
    </submittedName>
</protein>
<name>A0AAW8HGX7_9ENTR</name>
<dbReference type="InterPro" id="IPR017483">
    <property type="entry name" value="CHP03034"/>
</dbReference>
<evidence type="ECO:0000313" key="2">
    <source>
        <dbReference type="Proteomes" id="UP001225042"/>
    </source>
</evidence>
<reference evidence="1 2" key="1">
    <citation type="submission" date="2023-08" db="EMBL/GenBank/DDBJ databases">
        <authorList>
            <person name="Dale J."/>
        </authorList>
    </citation>
    <scope>NUCLEOTIDE SEQUENCE [LARGE SCALE GENOMIC DNA]</scope>
    <source>
        <strain evidence="1 2">2023EL-00788</strain>
    </source>
</reference>
<gene>
    <name evidence="1" type="ORF">RBJ67_23160</name>
</gene>
<proteinExistence type="predicted"/>
<evidence type="ECO:0000313" key="1">
    <source>
        <dbReference type="EMBL" id="MDQ2259032.1"/>
    </source>
</evidence>
<accession>A0AAW8HGX7</accession>
<comment type="caution">
    <text evidence="1">The sequence shown here is derived from an EMBL/GenBank/DDBJ whole genome shotgun (WGS) entry which is preliminary data.</text>
</comment>
<dbReference type="Pfam" id="PF11692">
    <property type="entry name" value="DUF3289"/>
    <property type="match status" value="1"/>
</dbReference>
<dbReference type="AlphaFoldDB" id="A0AAW8HGX7"/>
<sequence length="278" mass="32583">MVNPLNSSIFFPCTLFETVARFDDYRTDDMQCGDMGDEELLMLGLRDISAQVDPYRLVRYDFPATPHLDGFLGSTPAGTKISHEECIDILFTEMKELSQLFSFQGEYKMLIGELIDHFRYGNGRGFYSQRLNSAFHERINDYSKDNPLILIKDGIQKYLNSKEIYYPELFSYVKKRILDSRLPKFNYKNDRVNGLGVSIHDISAQKITLSNIQKYAIGWSATLYFEAQDHFGLDVVDIKNEIYSQFRFFRIWFFLQRHKDFAFKPFFTNFHSVERVGS</sequence>
<keyword evidence="2" id="KW-1185">Reference proteome</keyword>
<dbReference type="EMBL" id="JAVDKS010000014">
    <property type="protein sequence ID" value="MDQ2259032.1"/>
    <property type="molecule type" value="Genomic_DNA"/>
</dbReference>